<dbReference type="Pfam" id="PF12833">
    <property type="entry name" value="HTH_18"/>
    <property type="match status" value="1"/>
</dbReference>
<feature type="signal peptide" evidence="6">
    <location>
        <begin position="1"/>
        <end position="20"/>
    </location>
</feature>
<dbReference type="PANTHER" id="PTHR43547">
    <property type="entry name" value="TWO-COMPONENT HISTIDINE KINASE"/>
    <property type="match status" value="1"/>
</dbReference>
<comment type="caution">
    <text evidence="8">The sequence shown here is derived from an EMBL/GenBank/DDBJ whole genome shotgun (WGS) entry which is preliminary data.</text>
</comment>
<name>A0A5M8P5E7_9BACT</name>
<dbReference type="GO" id="GO:0043565">
    <property type="term" value="F:sequence-specific DNA binding"/>
    <property type="evidence" value="ECO:0007669"/>
    <property type="project" value="InterPro"/>
</dbReference>
<sequence>MRNAVLLLLFVLLLPFTAMQATEGYRFRTMSPEGGFSYDGVVSVMQDNDGFIWVLIEEGLYRFDGYQYKEYYTRFTSFNPTKEWLFQNMTLDDSGQLFVRTNNGVYCYDEISDTFLLWEQDVRIHGTEELRKEWIDKNKDWLPQEILKRTLRAFCVDKNGNCWLGYRDGLYVVNPVTKTYTRYVHDEADAYSLPNSNVWTIQEDRQKNLWIGTYSGMMAYVNLDEKRAFGTFYPILDKTLNYPVISAFAEDRQSWWVGTEGGGINRMNKRTGQFTYFTYSENQNSLSANMIKSMVVDKNQNLWIATFTGGLDSYNPKTNQFQHFKNEPKNPKSILFNNLRKIVLAGDSGLWVSYQKRKEIVSYFSFQTQTFTHYDFTTGDQNYYLFDMVRGEKQLWLLNSKNLYRMDLKTRKIEVVQPKDTLFMNFFTASLDDSGNLWLGTIGNGLVKYDTKTSDFTLYKDILKYNITAIYSICCSNNGSIWMGTDNGLIGYNIEKNAFVRYDEKDGTQGRVYYPFAVTKSAEGKLYFGGTRGFTVVDPLQITYNIHQPRVLLSAFLIDNKPMRLGQKIGKTEIWLNHNQANFGFQLSSDNYLMPGKTQFKYRLKGYDEHWIEIDASGRTALYAQVPAGNYTFEAFAANNDGVWSNTPSVVKIHVKPAPWLSWWAYVIYSLIVLGILSVIVNLYLKMVEKNKNEELHKIQMCFYKDYFVNVADTASSERDKKFLEDFVKIVESNIQEPKLDVKFIAYEMSMSRSTLYNKIKALTGKSIIEFILHQRLRKAANLMIETNLTMRQIINEIGIESQSYFSNAFKKEFGETPTSFASNHKG</sequence>
<keyword evidence="2" id="KW-0805">Transcription regulation</keyword>
<evidence type="ECO:0000256" key="4">
    <source>
        <dbReference type="ARBA" id="ARBA00023163"/>
    </source>
</evidence>
<gene>
    <name evidence="8" type="ORF">EZS26_000306</name>
</gene>
<evidence type="ECO:0000313" key="8">
    <source>
        <dbReference type="EMBL" id="KAA6303755.1"/>
    </source>
</evidence>
<feature type="transmembrane region" description="Helical" evidence="5">
    <location>
        <begin position="663"/>
        <end position="685"/>
    </location>
</feature>
<keyword evidence="5" id="KW-0472">Membrane</keyword>
<reference evidence="8 9" key="1">
    <citation type="submission" date="2019-03" db="EMBL/GenBank/DDBJ databases">
        <title>Single cell metagenomics reveals metabolic interactions within the superorganism composed of flagellate Streblomastix strix and complex community of Bacteroidetes bacteria on its surface.</title>
        <authorList>
            <person name="Treitli S.C."/>
            <person name="Kolisko M."/>
            <person name="Husnik F."/>
            <person name="Keeling P."/>
            <person name="Hampl V."/>
        </authorList>
    </citation>
    <scope>NUCLEOTIDE SEQUENCE [LARGE SCALE GENOMIC DNA]</scope>
    <source>
        <strain evidence="8">St1</strain>
    </source>
</reference>
<feature type="chain" id="PRO_5024405850" evidence="6">
    <location>
        <begin position="21"/>
        <end position="827"/>
    </location>
</feature>
<dbReference type="InterPro" id="IPR011123">
    <property type="entry name" value="Y_Y_Y"/>
</dbReference>
<dbReference type="InterPro" id="IPR009057">
    <property type="entry name" value="Homeodomain-like_sf"/>
</dbReference>
<dbReference type="Gene3D" id="1.10.10.60">
    <property type="entry name" value="Homeodomain-like"/>
    <property type="match status" value="1"/>
</dbReference>
<evidence type="ECO:0000256" key="2">
    <source>
        <dbReference type="ARBA" id="ARBA00023015"/>
    </source>
</evidence>
<evidence type="ECO:0000256" key="6">
    <source>
        <dbReference type="SAM" id="SignalP"/>
    </source>
</evidence>
<evidence type="ECO:0000256" key="5">
    <source>
        <dbReference type="SAM" id="Phobius"/>
    </source>
</evidence>
<protein>
    <submittedName>
        <fullName evidence="8">HTH-type transcriptional activator Btr</fullName>
    </submittedName>
</protein>
<keyword evidence="5" id="KW-0812">Transmembrane</keyword>
<evidence type="ECO:0000313" key="9">
    <source>
        <dbReference type="Proteomes" id="UP000324575"/>
    </source>
</evidence>
<dbReference type="Pfam" id="PF07494">
    <property type="entry name" value="Reg_prop"/>
    <property type="match status" value="3"/>
</dbReference>
<accession>A0A5M8P5E7</accession>
<dbReference type="EMBL" id="SNRX01000001">
    <property type="protein sequence ID" value="KAA6303755.1"/>
    <property type="molecule type" value="Genomic_DNA"/>
</dbReference>
<evidence type="ECO:0000256" key="3">
    <source>
        <dbReference type="ARBA" id="ARBA00023125"/>
    </source>
</evidence>
<dbReference type="GO" id="GO:0003700">
    <property type="term" value="F:DNA-binding transcription factor activity"/>
    <property type="evidence" value="ECO:0007669"/>
    <property type="project" value="InterPro"/>
</dbReference>
<dbReference type="PANTHER" id="PTHR43547:SF2">
    <property type="entry name" value="HYBRID SIGNAL TRANSDUCTION HISTIDINE KINASE C"/>
    <property type="match status" value="1"/>
</dbReference>
<dbReference type="InterPro" id="IPR011110">
    <property type="entry name" value="Reg_prop"/>
</dbReference>
<dbReference type="Proteomes" id="UP000324575">
    <property type="component" value="Unassembled WGS sequence"/>
</dbReference>
<dbReference type="AlphaFoldDB" id="A0A5M8P5E7"/>
<evidence type="ECO:0000256" key="1">
    <source>
        <dbReference type="ARBA" id="ARBA00022553"/>
    </source>
</evidence>
<dbReference type="GO" id="GO:0000155">
    <property type="term" value="F:phosphorelay sensor kinase activity"/>
    <property type="evidence" value="ECO:0007669"/>
    <property type="project" value="TreeGrafter"/>
</dbReference>
<feature type="domain" description="HTH araC/xylS-type" evidence="7">
    <location>
        <begin position="725"/>
        <end position="824"/>
    </location>
</feature>
<keyword evidence="5" id="KW-1133">Transmembrane helix</keyword>
<dbReference type="SUPFAM" id="SSF46689">
    <property type="entry name" value="Homeodomain-like"/>
    <property type="match status" value="1"/>
</dbReference>
<keyword evidence="6" id="KW-0732">Signal</keyword>
<dbReference type="SUPFAM" id="SSF63829">
    <property type="entry name" value="Calcium-dependent phosphotriesterase"/>
    <property type="match status" value="2"/>
</dbReference>
<keyword evidence="3" id="KW-0238">DNA-binding</keyword>
<keyword evidence="1" id="KW-0597">Phosphoprotein</keyword>
<dbReference type="InterPro" id="IPR015943">
    <property type="entry name" value="WD40/YVTN_repeat-like_dom_sf"/>
</dbReference>
<dbReference type="InterPro" id="IPR018062">
    <property type="entry name" value="HTH_AraC-typ_CS"/>
</dbReference>
<dbReference type="PROSITE" id="PS00041">
    <property type="entry name" value="HTH_ARAC_FAMILY_1"/>
    <property type="match status" value="1"/>
</dbReference>
<dbReference type="Pfam" id="PF07495">
    <property type="entry name" value="Y_Y_Y"/>
    <property type="match status" value="1"/>
</dbReference>
<keyword evidence="4" id="KW-0804">Transcription</keyword>
<dbReference type="SMART" id="SM00342">
    <property type="entry name" value="HTH_ARAC"/>
    <property type="match status" value="1"/>
</dbReference>
<dbReference type="InterPro" id="IPR013783">
    <property type="entry name" value="Ig-like_fold"/>
</dbReference>
<dbReference type="Gene3D" id="2.60.40.10">
    <property type="entry name" value="Immunoglobulins"/>
    <property type="match status" value="1"/>
</dbReference>
<evidence type="ECO:0000259" key="7">
    <source>
        <dbReference type="PROSITE" id="PS01124"/>
    </source>
</evidence>
<dbReference type="InterPro" id="IPR018060">
    <property type="entry name" value="HTH_AraC"/>
</dbReference>
<dbReference type="PROSITE" id="PS01124">
    <property type="entry name" value="HTH_ARAC_FAMILY_2"/>
    <property type="match status" value="1"/>
</dbReference>
<organism evidence="8 9">
    <name type="scientific">Candidatus Ordinivivax streblomastigis</name>
    <dbReference type="NCBI Taxonomy" id="2540710"/>
    <lineage>
        <taxon>Bacteria</taxon>
        <taxon>Pseudomonadati</taxon>
        <taxon>Bacteroidota</taxon>
        <taxon>Bacteroidia</taxon>
        <taxon>Bacteroidales</taxon>
        <taxon>Candidatus Ordinivivax</taxon>
    </lineage>
</organism>
<proteinExistence type="predicted"/>
<dbReference type="Gene3D" id="2.130.10.10">
    <property type="entry name" value="YVTN repeat-like/Quinoprotein amine dehydrogenase"/>
    <property type="match status" value="2"/>
</dbReference>